<dbReference type="Pfam" id="PF01575">
    <property type="entry name" value="MaoC_dehydratas"/>
    <property type="match status" value="1"/>
</dbReference>
<protein>
    <submittedName>
        <fullName evidence="3">MaoC domain protein</fullName>
    </submittedName>
</protein>
<proteinExistence type="predicted"/>
<evidence type="ECO:0000313" key="4">
    <source>
        <dbReference type="Proteomes" id="UP000031838"/>
    </source>
</evidence>
<name>A0A0B6RZH2_BURPL</name>
<reference evidence="4" key="1">
    <citation type="submission" date="2011-03" db="EMBL/GenBank/DDBJ databases">
        <authorList>
            <person name="Voget S."/>
            <person name="Streit W.R."/>
            <person name="Jaeger K.E."/>
            <person name="Daniel R."/>
        </authorList>
    </citation>
    <scope>NUCLEOTIDE SEQUENCE [LARGE SCALE GENOMIC DNA]</scope>
    <source>
        <strain evidence="4">PG1</strain>
    </source>
</reference>
<evidence type="ECO:0000259" key="2">
    <source>
        <dbReference type="Pfam" id="PF01575"/>
    </source>
</evidence>
<dbReference type="PANTHER" id="PTHR43437">
    <property type="entry name" value="HYDROXYACYL-THIOESTER DEHYDRATASE TYPE 2, MITOCHONDRIAL-RELATED"/>
    <property type="match status" value="1"/>
</dbReference>
<dbReference type="Proteomes" id="UP000031838">
    <property type="component" value="Chromosome 1"/>
</dbReference>
<dbReference type="PANTHER" id="PTHR43437:SF3">
    <property type="entry name" value="HYDROXYACYL-THIOESTER DEHYDRATASE TYPE 2, MITOCHONDRIAL"/>
    <property type="match status" value="1"/>
</dbReference>
<organism evidence="3 4">
    <name type="scientific">Burkholderia plantarii</name>
    <dbReference type="NCBI Taxonomy" id="41899"/>
    <lineage>
        <taxon>Bacteria</taxon>
        <taxon>Pseudomonadati</taxon>
        <taxon>Pseudomonadota</taxon>
        <taxon>Betaproteobacteria</taxon>
        <taxon>Burkholderiales</taxon>
        <taxon>Burkholderiaceae</taxon>
        <taxon>Burkholderia</taxon>
    </lineage>
</organism>
<reference evidence="3 4" key="2">
    <citation type="journal article" date="2016" name="Appl. Microbiol. Biotechnol.">
        <title>Mutations improving production and secretion of extracellular lipase by Burkholderia glumae PG1.</title>
        <authorList>
            <person name="Knapp A."/>
            <person name="Voget S."/>
            <person name="Gao R."/>
            <person name="Zaburannyi N."/>
            <person name="Krysciak D."/>
            <person name="Breuer M."/>
            <person name="Hauer B."/>
            <person name="Streit W.R."/>
            <person name="Muller R."/>
            <person name="Daniel R."/>
            <person name="Jaeger K.E."/>
        </authorList>
    </citation>
    <scope>NUCLEOTIDE SEQUENCE [LARGE SCALE GENOMIC DNA]</scope>
    <source>
        <strain evidence="3 4">PG1</strain>
    </source>
</reference>
<gene>
    <name evidence="3" type="ORF">BGL_1c19610</name>
</gene>
<dbReference type="SUPFAM" id="SSF54637">
    <property type="entry name" value="Thioesterase/thiol ester dehydrase-isomerase"/>
    <property type="match status" value="1"/>
</dbReference>
<keyword evidence="1" id="KW-0456">Lyase</keyword>
<dbReference type="InterPro" id="IPR050965">
    <property type="entry name" value="UPF0336/Enoyl-CoA_hydratase"/>
</dbReference>
<dbReference type="CDD" id="cd03449">
    <property type="entry name" value="R_hydratase"/>
    <property type="match status" value="1"/>
</dbReference>
<keyword evidence="4" id="KW-1185">Reference proteome</keyword>
<dbReference type="InterPro" id="IPR029069">
    <property type="entry name" value="HotDog_dom_sf"/>
</dbReference>
<dbReference type="EMBL" id="CP002580">
    <property type="protein sequence ID" value="AJK46470.1"/>
    <property type="molecule type" value="Genomic_DNA"/>
</dbReference>
<dbReference type="InterPro" id="IPR002539">
    <property type="entry name" value="MaoC-like_dom"/>
</dbReference>
<dbReference type="RefSeq" id="WP_042624957.1">
    <property type="nucleotide sequence ID" value="NZ_CP002580.1"/>
</dbReference>
<dbReference type="GO" id="GO:0019171">
    <property type="term" value="F:(3R)-hydroxyacyl-[acyl-carrier-protein] dehydratase activity"/>
    <property type="evidence" value="ECO:0007669"/>
    <property type="project" value="TreeGrafter"/>
</dbReference>
<dbReference type="KEGG" id="bgp:BGL_1c19610"/>
<dbReference type="HOGENOM" id="CLU_094876_3_3_4"/>
<evidence type="ECO:0000256" key="1">
    <source>
        <dbReference type="ARBA" id="ARBA00023239"/>
    </source>
</evidence>
<accession>A0A0B6RZH2</accession>
<dbReference type="AlphaFoldDB" id="A0A0B6RZH2"/>
<sequence length="157" mass="16696">MNESGGYDIEDLAVGMSERFVKTLTEHDVVLFATATGDHNPVHLDDDYARGTRFGGRIVHGMLSASVISAALASRLPGPGTIYLSQNLHFRRPVKPGETLSAIVTILELQPRRQRAVLATVCEVDGRVVVEGEAVVMPTSRAPAAAGAARRAPPLAV</sequence>
<evidence type="ECO:0000313" key="3">
    <source>
        <dbReference type="EMBL" id="AJK46470.1"/>
    </source>
</evidence>
<feature type="domain" description="MaoC-like" evidence="2">
    <location>
        <begin position="22"/>
        <end position="119"/>
    </location>
</feature>
<dbReference type="GO" id="GO:0006633">
    <property type="term" value="P:fatty acid biosynthetic process"/>
    <property type="evidence" value="ECO:0007669"/>
    <property type="project" value="TreeGrafter"/>
</dbReference>
<dbReference type="FunFam" id="3.10.129.10:FF:000042">
    <property type="entry name" value="MaoC domain protein dehydratase"/>
    <property type="match status" value="1"/>
</dbReference>
<dbReference type="Gene3D" id="3.10.129.10">
    <property type="entry name" value="Hotdog Thioesterase"/>
    <property type="match status" value="1"/>
</dbReference>